<dbReference type="Proteomes" id="UP000775872">
    <property type="component" value="Unassembled WGS sequence"/>
</dbReference>
<dbReference type="OrthoDB" id="5145153at2759"/>
<comment type="caution">
    <text evidence="2">The sequence shown here is derived from an EMBL/GenBank/DDBJ whole genome shotgun (WGS) entry which is preliminary data.</text>
</comment>
<keyword evidence="3" id="KW-1185">Reference proteome</keyword>
<accession>A0A9P0EP35</accession>
<feature type="compositionally biased region" description="Low complexity" evidence="1">
    <location>
        <begin position="177"/>
        <end position="188"/>
    </location>
</feature>
<sequence length="306" mass="32797">MMSTKIRAANMAGAGASTVPDHPAAAKSVPRTMPMFSNVNLPSNSGQYAGNHHMAMPSHLVQPAVLPGMIKWQQTHGVSGPMVSYMAPPNPLQMPNFKGLPVQNGKKPVKKVEGKGSHPSSSPITPPTPTPIGKKARQAIQMKPAGVNKTDRYDKRKPASSKNFPTTPKAIAALAAAATPPQTPNSPTVWKRPTKGPSTPSAAMLLAVAGCEDWQLDMARDLGLQDIAGPFEIGDAIYVILSKSREATRIANRRCDRNGRFAWFRHSDNVRLEEKPQQQSGQPVSNADGSFRGFKASETTLVTPRA</sequence>
<gene>
    <name evidence="2" type="ORF">CSOL1703_00006729</name>
</gene>
<feature type="compositionally biased region" description="Polar residues" evidence="1">
    <location>
        <begin position="277"/>
        <end position="288"/>
    </location>
</feature>
<feature type="region of interest" description="Disordered" evidence="1">
    <location>
        <begin position="268"/>
        <end position="306"/>
    </location>
</feature>
<reference evidence="3" key="1">
    <citation type="submission" date="2019-06" db="EMBL/GenBank/DDBJ databases">
        <authorList>
            <person name="Broberg M."/>
        </authorList>
    </citation>
    <scope>NUCLEOTIDE SEQUENCE [LARGE SCALE GENOMIC DNA]</scope>
</reference>
<evidence type="ECO:0000256" key="1">
    <source>
        <dbReference type="SAM" id="MobiDB-lite"/>
    </source>
</evidence>
<evidence type="ECO:0000313" key="2">
    <source>
        <dbReference type="EMBL" id="CAH0056782.1"/>
    </source>
</evidence>
<proteinExistence type="predicted"/>
<dbReference type="EMBL" id="CABFOC020000063">
    <property type="protein sequence ID" value="CAH0056782.1"/>
    <property type="molecule type" value="Genomic_DNA"/>
</dbReference>
<feature type="region of interest" description="Disordered" evidence="1">
    <location>
        <begin position="1"/>
        <end position="27"/>
    </location>
</feature>
<name>A0A9P0EP35_9HYPO</name>
<protein>
    <submittedName>
        <fullName evidence="2">Uncharacterized protein</fullName>
    </submittedName>
</protein>
<reference evidence="2 3" key="2">
    <citation type="submission" date="2021-10" db="EMBL/GenBank/DDBJ databases">
        <authorList>
            <person name="Piombo E."/>
        </authorList>
    </citation>
    <scope>NUCLEOTIDE SEQUENCE [LARGE SCALE GENOMIC DNA]</scope>
</reference>
<feature type="region of interest" description="Disordered" evidence="1">
    <location>
        <begin position="177"/>
        <end position="198"/>
    </location>
</feature>
<organism evidence="2 3">
    <name type="scientific">Clonostachys solani</name>
    <dbReference type="NCBI Taxonomy" id="160281"/>
    <lineage>
        <taxon>Eukaryota</taxon>
        <taxon>Fungi</taxon>
        <taxon>Dikarya</taxon>
        <taxon>Ascomycota</taxon>
        <taxon>Pezizomycotina</taxon>
        <taxon>Sordariomycetes</taxon>
        <taxon>Hypocreomycetidae</taxon>
        <taxon>Hypocreales</taxon>
        <taxon>Bionectriaceae</taxon>
        <taxon>Clonostachys</taxon>
    </lineage>
</organism>
<feature type="compositionally biased region" description="Polar residues" evidence="1">
    <location>
        <begin position="297"/>
        <end position="306"/>
    </location>
</feature>
<evidence type="ECO:0000313" key="3">
    <source>
        <dbReference type="Proteomes" id="UP000775872"/>
    </source>
</evidence>
<dbReference type="AlphaFoldDB" id="A0A9P0EP35"/>
<feature type="region of interest" description="Disordered" evidence="1">
    <location>
        <begin position="105"/>
        <end position="165"/>
    </location>
</feature>